<dbReference type="PANTHER" id="PTHR43628">
    <property type="entry name" value="ACTIVATOR OF C KINASE PROTEIN 1-RELATED"/>
    <property type="match status" value="1"/>
</dbReference>
<dbReference type="OrthoDB" id="200229at2759"/>
<sequence length="300" mass="32659">MTMTTTTNQPTLPPLFFHSKESQPVSSSSVELPAELLHQCLVEYADWGDLAKVSCVQKGWSHTMMAAAEKDQESKWELAQALLAGKAGLAPNATQAFRLLSELANVPVDNDNLPTTTEESAQQECFAPAMKAIADCYFHGHGVSAKNPDAGVAWLRAAYEMGHDYDAAHDLALVYEYGRHDVEIDIFAAAEWLTKAATEGHIEAMAELGLCYELGCGVVQSDTDALDWYMKAAEAGHITSKFSVAEAFEEARGVPQSDSEACLWYYKAAIEGDHDSKMALRRLEEIARIVVPGVSAVIDV</sequence>
<keyword evidence="3" id="KW-1185">Reference proteome</keyword>
<reference evidence="2" key="1">
    <citation type="submission" date="2020-06" db="EMBL/GenBank/DDBJ databases">
        <authorList>
            <consortium name="Plant Systems Biology data submission"/>
        </authorList>
    </citation>
    <scope>NUCLEOTIDE SEQUENCE</scope>
    <source>
        <strain evidence="2">D6</strain>
    </source>
</reference>
<dbReference type="SMART" id="SM00671">
    <property type="entry name" value="SEL1"/>
    <property type="match status" value="5"/>
</dbReference>
<dbReference type="Proteomes" id="UP001153069">
    <property type="component" value="Unassembled WGS sequence"/>
</dbReference>
<evidence type="ECO:0000313" key="2">
    <source>
        <dbReference type="EMBL" id="CAB9522985.1"/>
    </source>
</evidence>
<dbReference type="Pfam" id="PF08238">
    <property type="entry name" value="Sel1"/>
    <property type="match status" value="5"/>
</dbReference>
<comment type="caution">
    <text evidence="2">The sequence shown here is derived from an EMBL/GenBank/DDBJ whole genome shotgun (WGS) entry which is preliminary data.</text>
</comment>
<dbReference type="AlphaFoldDB" id="A0A9N8HSA6"/>
<name>A0A9N8HSA6_9STRA</name>
<organism evidence="2 3">
    <name type="scientific">Seminavis robusta</name>
    <dbReference type="NCBI Taxonomy" id="568900"/>
    <lineage>
        <taxon>Eukaryota</taxon>
        <taxon>Sar</taxon>
        <taxon>Stramenopiles</taxon>
        <taxon>Ochrophyta</taxon>
        <taxon>Bacillariophyta</taxon>
        <taxon>Bacillariophyceae</taxon>
        <taxon>Bacillariophycidae</taxon>
        <taxon>Naviculales</taxon>
        <taxon>Naviculaceae</taxon>
        <taxon>Seminavis</taxon>
    </lineage>
</organism>
<dbReference type="Gene3D" id="1.25.40.10">
    <property type="entry name" value="Tetratricopeptide repeat domain"/>
    <property type="match status" value="2"/>
</dbReference>
<dbReference type="PANTHER" id="PTHR43628:SF1">
    <property type="entry name" value="CHITIN SYNTHASE REGULATORY FACTOR 2-RELATED"/>
    <property type="match status" value="1"/>
</dbReference>
<evidence type="ECO:0000256" key="1">
    <source>
        <dbReference type="SAM" id="MobiDB-lite"/>
    </source>
</evidence>
<gene>
    <name evidence="2" type="ORF">SEMRO_1363_G266400.1</name>
</gene>
<dbReference type="SUPFAM" id="SSF81901">
    <property type="entry name" value="HCP-like"/>
    <property type="match status" value="1"/>
</dbReference>
<dbReference type="InterPro" id="IPR006597">
    <property type="entry name" value="Sel1-like"/>
</dbReference>
<dbReference type="EMBL" id="CAICTM010001361">
    <property type="protein sequence ID" value="CAB9522985.1"/>
    <property type="molecule type" value="Genomic_DNA"/>
</dbReference>
<dbReference type="InterPro" id="IPR011990">
    <property type="entry name" value="TPR-like_helical_dom_sf"/>
</dbReference>
<evidence type="ECO:0000313" key="3">
    <source>
        <dbReference type="Proteomes" id="UP001153069"/>
    </source>
</evidence>
<protein>
    <submittedName>
        <fullName evidence="2">Inherit from NOG: Sel1 domain protein repeat-containing protein</fullName>
    </submittedName>
</protein>
<accession>A0A9N8HSA6</accession>
<dbReference type="InterPro" id="IPR052945">
    <property type="entry name" value="Mitotic_Regulator"/>
</dbReference>
<proteinExistence type="predicted"/>
<feature type="region of interest" description="Disordered" evidence="1">
    <location>
        <begin position="1"/>
        <end position="20"/>
    </location>
</feature>